<feature type="transmembrane region" description="Helical" evidence="14">
    <location>
        <begin position="163"/>
        <end position="182"/>
    </location>
</feature>
<feature type="binding site" description="type 1 copper site" evidence="12">
    <location>
        <position position="757"/>
    </location>
    <ligand>
        <name>Cu cation</name>
        <dbReference type="ChEBI" id="CHEBI:23378"/>
        <label>1</label>
    </ligand>
</feature>
<evidence type="ECO:0000256" key="5">
    <source>
        <dbReference type="ARBA" id="ARBA00011882"/>
    </source>
</evidence>
<dbReference type="PANTHER" id="PTHR11709:SF394">
    <property type="entry name" value="FI03373P-RELATED"/>
    <property type="match status" value="1"/>
</dbReference>
<dbReference type="CDD" id="cd11020">
    <property type="entry name" value="CuRO_1_CuNIR"/>
    <property type="match status" value="1"/>
</dbReference>
<feature type="binding site" description="type 1 copper site" evidence="12">
    <location>
        <position position="912"/>
    </location>
    <ligand>
        <name>Cu cation</name>
        <dbReference type="ChEBI" id="CHEBI:23378"/>
        <label>1</label>
    </ligand>
</feature>
<keyword evidence="14" id="KW-0472">Membrane</keyword>
<feature type="binding site" description="type 1 copper site" evidence="12">
    <location>
        <position position="758"/>
    </location>
    <ligand>
        <name>Cu cation</name>
        <dbReference type="ChEBI" id="CHEBI:23378"/>
        <label>1</label>
    </ligand>
</feature>
<feature type="region of interest" description="Disordered" evidence="13">
    <location>
        <begin position="621"/>
        <end position="647"/>
    </location>
</feature>
<dbReference type="InterPro" id="IPR011707">
    <property type="entry name" value="Cu-oxidase-like_N"/>
</dbReference>
<comment type="cofactor">
    <cofactor evidence="1 12">
        <name>Cu(+)</name>
        <dbReference type="ChEBI" id="CHEBI:49552"/>
    </cofactor>
</comment>
<comment type="subunit">
    <text evidence="4">Homotrimer.</text>
</comment>
<evidence type="ECO:0000256" key="3">
    <source>
        <dbReference type="ARBA" id="ARBA00010609"/>
    </source>
</evidence>
<keyword evidence="14" id="KW-0812">Transmembrane</keyword>
<dbReference type="EMBL" id="CP025570">
    <property type="protein sequence ID" value="AZZ38523.1"/>
    <property type="molecule type" value="Genomic_DNA"/>
</dbReference>
<feature type="transmembrane region" description="Helical" evidence="14">
    <location>
        <begin position="396"/>
        <end position="416"/>
    </location>
</feature>
<feature type="compositionally biased region" description="Polar residues" evidence="13">
    <location>
        <begin position="622"/>
        <end position="632"/>
    </location>
</feature>
<evidence type="ECO:0000256" key="6">
    <source>
        <dbReference type="ARBA" id="ARBA00017290"/>
    </source>
</evidence>
<gene>
    <name evidence="17" type="ORF">C0Z10_00770</name>
</gene>
<feature type="binding site" description="type 1 copper site" evidence="12">
    <location>
        <position position="723"/>
    </location>
    <ligand>
        <name>Cu cation</name>
        <dbReference type="ChEBI" id="CHEBI:23378"/>
        <label>1</label>
    </ligand>
</feature>
<dbReference type="Pfam" id="PF07732">
    <property type="entry name" value="Cu-oxidase_3"/>
    <property type="match status" value="1"/>
</dbReference>
<dbReference type="KEGG" id="aji:C0Z10_00770"/>
<keyword evidence="7 12" id="KW-0479">Metal-binding</keyword>
<feature type="region of interest" description="Disordered" evidence="13">
    <location>
        <begin position="1"/>
        <end position="33"/>
    </location>
</feature>
<keyword evidence="8" id="KW-0677">Repeat</keyword>
<evidence type="ECO:0000256" key="8">
    <source>
        <dbReference type="ARBA" id="ARBA00022737"/>
    </source>
</evidence>
<dbReference type="GO" id="GO:0005507">
    <property type="term" value="F:copper ion binding"/>
    <property type="evidence" value="ECO:0007669"/>
    <property type="project" value="InterPro"/>
</dbReference>
<protein>
    <recommendedName>
        <fullName evidence="6">Copper-containing nitrite reductase</fullName>
        <ecNumber evidence="5">1.7.2.1</ecNumber>
    </recommendedName>
</protein>
<dbReference type="InterPro" id="IPR001287">
    <property type="entry name" value="NO2-reductase_Cu"/>
</dbReference>
<evidence type="ECO:0000256" key="7">
    <source>
        <dbReference type="ARBA" id="ARBA00022723"/>
    </source>
</evidence>
<comment type="cofactor">
    <cofactor evidence="2 12">
        <name>Cu(2+)</name>
        <dbReference type="ChEBI" id="CHEBI:29036"/>
    </cofactor>
</comment>
<feature type="compositionally biased region" description="Basic and acidic residues" evidence="13">
    <location>
        <begin position="445"/>
        <end position="462"/>
    </location>
</feature>
<comment type="catalytic activity">
    <reaction evidence="11">
        <text>nitric oxide + Fe(III)-[cytochrome c] + H2O = Fe(II)-[cytochrome c] + nitrite + 2 H(+)</text>
        <dbReference type="Rhea" id="RHEA:15233"/>
        <dbReference type="Rhea" id="RHEA-COMP:10350"/>
        <dbReference type="Rhea" id="RHEA-COMP:14399"/>
        <dbReference type="ChEBI" id="CHEBI:15377"/>
        <dbReference type="ChEBI" id="CHEBI:15378"/>
        <dbReference type="ChEBI" id="CHEBI:16301"/>
        <dbReference type="ChEBI" id="CHEBI:16480"/>
        <dbReference type="ChEBI" id="CHEBI:29033"/>
        <dbReference type="ChEBI" id="CHEBI:29034"/>
        <dbReference type="EC" id="1.7.2.1"/>
    </reaction>
</comment>
<feature type="transmembrane region" description="Helical" evidence="14">
    <location>
        <begin position="256"/>
        <end position="278"/>
    </location>
</feature>
<dbReference type="InterPro" id="IPR028096">
    <property type="entry name" value="EfeO_Cupredoxin"/>
</dbReference>
<evidence type="ECO:0000313" key="17">
    <source>
        <dbReference type="EMBL" id="AZZ38523.1"/>
    </source>
</evidence>
<evidence type="ECO:0000256" key="4">
    <source>
        <dbReference type="ARBA" id="ARBA00011233"/>
    </source>
</evidence>
<evidence type="ECO:0000259" key="16">
    <source>
        <dbReference type="Pfam" id="PF13473"/>
    </source>
</evidence>
<dbReference type="Pfam" id="PF13473">
    <property type="entry name" value="Cupredoxin_1"/>
    <property type="match status" value="1"/>
</dbReference>
<proteinExistence type="inferred from homology"/>
<feature type="transmembrane region" description="Helical" evidence="14">
    <location>
        <begin position="126"/>
        <end position="143"/>
    </location>
</feature>
<dbReference type="PRINTS" id="PR00695">
    <property type="entry name" value="CUNO2RDTASE"/>
</dbReference>
<comment type="similarity">
    <text evidence="3">Belongs to the multicopper oxidase family.</text>
</comment>
<evidence type="ECO:0000256" key="1">
    <source>
        <dbReference type="ARBA" id="ARBA00001960"/>
    </source>
</evidence>
<evidence type="ECO:0000256" key="9">
    <source>
        <dbReference type="ARBA" id="ARBA00023002"/>
    </source>
</evidence>
<evidence type="ECO:0000256" key="10">
    <source>
        <dbReference type="ARBA" id="ARBA00023008"/>
    </source>
</evidence>
<feature type="transmembrane region" description="Helical" evidence="14">
    <location>
        <begin position="234"/>
        <end position="250"/>
    </location>
</feature>
<evidence type="ECO:0000313" key="18">
    <source>
        <dbReference type="Proteomes" id="UP000285875"/>
    </source>
</evidence>
<dbReference type="EC" id="1.7.2.1" evidence="5"/>
<keyword evidence="9" id="KW-0560">Oxidoreductase</keyword>
<evidence type="ECO:0000259" key="15">
    <source>
        <dbReference type="Pfam" id="PF07732"/>
    </source>
</evidence>
<evidence type="ECO:0000256" key="14">
    <source>
        <dbReference type="SAM" id="Phobius"/>
    </source>
</evidence>
<feature type="binding site" description="type 1 copper site" evidence="12">
    <location>
        <position position="771"/>
    </location>
    <ligand>
        <name>Cu cation</name>
        <dbReference type="ChEBI" id="CHEBI:23378"/>
        <label>1</label>
    </ligand>
</feature>
<feature type="transmembrane region" description="Helical" evidence="14">
    <location>
        <begin position="325"/>
        <end position="349"/>
    </location>
</feature>
<feature type="transmembrane region" description="Helical" evidence="14">
    <location>
        <begin position="370"/>
        <end position="390"/>
    </location>
</feature>
<evidence type="ECO:0000256" key="2">
    <source>
        <dbReference type="ARBA" id="ARBA00001973"/>
    </source>
</evidence>
<feature type="binding site" description="type 1 copper site" evidence="12">
    <location>
        <position position="766"/>
    </location>
    <ligand>
        <name>Cu cation</name>
        <dbReference type="ChEBI" id="CHEBI:23378"/>
        <label>1</label>
    </ligand>
</feature>
<feature type="domain" description="Plastocyanin-like" evidence="15">
    <location>
        <begin position="679"/>
        <end position="780"/>
    </location>
</feature>
<dbReference type="Proteomes" id="UP000285875">
    <property type="component" value="Chromosome"/>
</dbReference>
<dbReference type="InterPro" id="IPR045087">
    <property type="entry name" value="Cu-oxidase_fam"/>
</dbReference>
<reference evidence="18" key="1">
    <citation type="submission" date="2017-12" db="EMBL/GenBank/DDBJ databases">
        <title>Whole genome sequencing of Acidipropionibacterium jensenii strains JS279 and JS280.</title>
        <authorList>
            <person name="Deptula P."/>
            <person name="Laine P."/>
            <person name="Smolander O.-P."/>
            <person name="Paulin L."/>
            <person name="Auvinen P."/>
            <person name="Varmanen P."/>
        </authorList>
    </citation>
    <scope>NUCLEOTIDE SEQUENCE [LARGE SCALE GENOMIC DNA]</scope>
    <source>
        <strain evidence="18">JS280</strain>
    </source>
</reference>
<dbReference type="Gene3D" id="2.60.40.420">
    <property type="entry name" value="Cupredoxins - blue copper proteins"/>
    <property type="match status" value="3"/>
</dbReference>
<feature type="transmembrane region" description="Helical" evidence="14">
    <location>
        <begin position="102"/>
        <end position="120"/>
    </location>
</feature>
<sequence>MPEISPRPADAPGSTPGSTDGARPPRTGRSAWHRKASRPVSLWLMGLVVVLIAGHWIPQSRWLLVHMVTLGVATTSILVWGQYFTESILHERLGEPDRRRQVIRINALNVGVLACCVGMVGAWPWVVVAGATVVGLAMCWYAIDLGLQVRRALPGRFDATVRFYSTAACLLPVGAVFGAIMAFSPAEPWRTRLLLAHQGVNILGFVAMTAVGTLVTLWPTVLRTPMAPRQDRHGRIALVIVIAAVLAVATGSLGGWWWLTAAGVLIELVAVIIVGVDMVRCASRKPPRDFPGYSMAAAICWLAVWLCWLAWTLLTRRDPLLQEDITALTVPVVLGFMLQLLIGAMSYLMPMVMGGGPSIVRATNAKMHTLGALRATAANAGLVVWALSIGTWTSRIGLGLAVLAMAGFLPAMLAMVRTGVTLLRAKRAGAAGSAHPVAGSAGEGSTDHSPHHPSEPREDEKASSASETSTSRPTIPAATAPAGRRSFVEGMVGLGAALGAVAVGRRLDGTPSLSGPGLSGAAAVAPTGRTTTVSVTMKDMHYHPATVDVPAGNRLVISLTNADPDQVHDLYLAGGAHSPRLSPGQKATVDAGVITAATQGWCTIVGHRSMGMELEVRVNGASVGQGSESSAPGTGRRKVDLSQAPARGFTTRDARLPSLLPGRTHPMTLTVTESVQEVAPATTIHAMTYNGRVMGPVIHARIGDTMNVHLVNRGTMGHSIDFHAGIVSPTPNMRTIAPGASLDYRFTLPRAGVWLYHCSTMPMSSHIAAGMFGAVIVPPRDLASADREYVLVQSESYLDARNGAEVNADKIAAETPDLTMFNGHANQYVFAPLTAKVGERVRIWVLAAGPSRGISFHVVGTQFDTVFKEGAYLLRPDNPEGGGAQALDLSSAQGGFVEMTFHEPGKYTFVNHSFVEMERGARGLIEVTA</sequence>
<dbReference type="CDD" id="cd04208">
    <property type="entry name" value="CuRO_2_CuNIR"/>
    <property type="match status" value="1"/>
</dbReference>
<name>A0A3Q9UJD4_9ACTN</name>
<feature type="binding site" description="type 1 copper site" evidence="12">
    <location>
        <position position="718"/>
    </location>
    <ligand>
        <name>Cu cation</name>
        <dbReference type="ChEBI" id="CHEBI:23378"/>
        <label>1</label>
    </ligand>
</feature>
<keyword evidence="14" id="KW-1133">Transmembrane helix</keyword>
<dbReference type="GO" id="GO:0050421">
    <property type="term" value="F:nitrite reductase (NO-forming) activity"/>
    <property type="evidence" value="ECO:0007669"/>
    <property type="project" value="UniProtKB-EC"/>
</dbReference>
<feature type="transmembrane region" description="Helical" evidence="14">
    <location>
        <begin position="40"/>
        <end position="57"/>
    </location>
</feature>
<feature type="transmembrane region" description="Helical" evidence="14">
    <location>
        <begin position="202"/>
        <end position="222"/>
    </location>
</feature>
<dbReference type="PANTHER" id="PTHR11709">
    <property type="entry name" value="MULTI-COPPER OXIDASE"/>
    <property type="match status" value="1"/>
</dbReference>
<evidence type="ECO:0000256" key="11">
    <source>
        <dbReference type="ARBA" id="ARBA00049340"/>
    </source>
</evidence>
<keyword evidence="10 12" id="KW-0186">Copper</keyword>
<evidence type="ECO:0000256" key="12">
    <source>
        <dbReference type="PIRSR" id="PIRSR601287-1"/>
    </source>
</evidence>
<evidence type="ECO:0000256" key="13">
    <source>
        <dbReference type="SAM" id="MobiDB-lite"/>
    </source>
</evidence>
<feature type="transmembrane region" description="Helical" evidence="14">
    <location>
        <begin position="63"/>
        <end position="81"/>
    </location>
</feature>
<dbReference type="InterPro" id="IPR008972">
    <property type="entry name" value="Cupredoxin"/>
</dbReference>
<dbReference type="AlphaFoldDB" id="A0A3Q9UJD4"/>
<dbReference type="SUPFAM" id="SSF49503">
    <property type="entry name" value="Cupredoxins"/>
    <property type="match status" value="3"/>
</dbReference>
<organism evidence="17 18">
    <name type="scientific">Acidipropionibacterium jensenii</name>
    <dbReference type="NCBI Taxonomy" id="1749"/>
    <lineage>
        <taxon>Bacteria</taxon>
        <taxon>Bacillati</taxon>
        <taxon>Actinomycetota</taxon>
        <taxon>Actinomycetes</taxon>
        <taxon>Propionibacteriales</taxon>
        <taxon>Propionibacteriaceae</taxon>
        <taxon>Acidipropionibacterium</taxon>
    </lineage>
</organism>
<feature type="transmembrane region" description="Helical" evidence="14">
    <location>
        <begin position="290"/>
        <end position="313"/>
    </location>
</feature>
<dbReference type="RefSeq" id="WP_097798130.1">
    <property type="nucleotide sequence ID" value="NZ_CP025570.1"/>
</dbReference>
<accession>A0A3Q9UJD4</accession>
<feature type="domain" description="EfeO-type cupredoxin-like" evidence="16">
    <location>
        <begin position="527"/>
        <end position="590"/>
    </location>
</feature>
<feature type="region of interest" description="Disordered" evidence="13">
    <location>
        <begin position="433"/>
        <end position="482"/>
    </location>
</feature>